<dbReference type="RefSeq" id="WP_154117648.1">
    <property type="nucleotide sequence ID" value="NZ_WJXB01000002.1"/>
</dbReference>
<dbReference type="InterPro" id="IPR036390">
    <property type="entry name" value="WH_DNA-bd_sf"/>
</dbReference>
<dbReference type="PROSITE" id="PS51077">
    <property type="entry name" value="HTH_ICLR"/>
    <property type="match status" value="1"/>
</dbReference>
<accession>A0A7X2H3A9</accession>
<dbReference type="InterPro" id="IPR050707">
    <property type="entry name" value="HTH_MetabolicPath_Reg"/>
</dbReference>
<dbReference type="SUPFAM" id="SSF55781">
    <property type="entry name" value="GAF domain-like"/>
    <property type="match status" value="1"/>
</dbReference>
<dbReference type="PROSITE" id="PS51078">
    <property type="entry name" value="ICLR_ED"/>
    <property type="match status" value="1"/>
</dbReference>
<dbReference type="InterPro" id="IPR029016">
    <property type="entry name" value="GAF-like_dom_sf"/>
</dbReference>
<dbReference type="PANTHER" id="PTHR30136">
    <property type="entry name" value="HELIX-TURN-HELIX TRANSCRIPTIONAL REGULATOR, ICLR FAMILY"/>
    <property type="match status" value="1"/>
</dbReference>
<evidence type="ECO:0000256" key="1">
    <source>
        <dbReference type="ARBA" id="ARBA00023015"/>
    </source>
</evidence>
<dbReference type="PANTHER" id="PTHR30136:SF35">
    <property type="entry name" value="HTH-TYPE TRANSCRIPTIONAL REGULATOR RV1719"/>
    <property type="match status" value="1"/>
</dbReference>
<keyword evidence="2" id="KW-0238">DNA-binding</keyword>
<evidence type="ECO:0000259" key="5">
    <source>
        <dbReference type="PROSITE" id="PS51078"/>
    </source>
</evidence>
<dbReference type="InterPro" id="IPR014757">
    <property type="entry name" value="Tscrpt_reg_IclR_C"/>
</dbReference>
<evidence type="ECO:0000259" key="4">
    <source>
        <dbReference type="PROSITE" id="PS51077"/>
    </source>
</evidence>
<evidence type="ECO:0000313" key="7">
    <source>
        <dbReference type="Proteomes" id="UP000463051"/>
    </source>
</evidence>
<evidence type="ECO:0000256" key="2">
    <source>
        <dbReference type="ARBA" id="ARBA00023125"/>
    </source>
</evidence>
<protein>
    <submittedName>
        <fullName evidence="6">Helix-turn-helix domain-containing protein</fullName>
    </submittedName>
</protein>
<dbReference type="EMBL" id="WJXB01000002">
    <property type="protein sequence ID" value="MRN52648.1"/>
    <property type="molecule type" value="Genomic_DNA"/>
</dbReference>
<dbReference type="SUPFAM" id="SSF46785">
    <property type="entry name" value="Winged helix' DNA-binding domain"/>
    <property type="match status" value="1"/>
</dbReference>
<dbReference type="AlphaFoldDB" id="A0A7X2H3A9"/>
<dbReference type="InterPro" id="IPR036388">
    <property type="entry name" value="WH-like_DNA-bd_sf"/>
</dbReference>
<name>A0A7X2H3A9_9BACL</name>
<reference evidence="6 7" key="1">
    <citation type="submission" date="2019-11" db="EMBL/GenBank/DDBJ databases">
        <title>Paenibacillus monticola sp. nov., a novel PGPR strain isolated from mountain sample in China.</title>
        <authorList>
            <person name="Zhao Q."/>
            <person name="Li H.-P."/>
            <person name="Zhang J.-L."/>
        </authorList>
    </citation>
    <scope>NUCLEOTIDE SEQUENCE [LARGE SCALE GENOMIC DNA]</scope>
    <source>
        <strain evidence="6 7">LC-T2</strain>
    </source>
</reference>
<proteinExistence type="predicted"/>
<keyword evidence="7" id="KW-1185">Reference proteome</keyword>
<dbReference type="Gene3D" id="1.10.10.10">
    <property type="entry name" value="Winged helix-like DNA-binding domain superfamily/Winged helix DNA-binding domain"/>
    <property type="match status" value="1"/>
</dbReference>
<comment type="caution">
    <text evidence="6">The sequence shown here is derived from an EMBL/GenBank/DDBJ whole genome shotgun (WGS) entry which is preliminary data.</text>
</comment>
<dbReference type="InterPro" id="IPR005471">
    <property type="entry name" value="Tscrpt_reg_IclR_N"/>
</dbReference>
<dbReference type="Gene3D" id="3.30.450.40">
    <property type="match status" value="1"/>
</dbReference>
<dbReference type="Pfam" id="PF09339">
    <property type="entry name" value="HTH_IclR"/>
    <property type="match status" value="1"/>
</dbReference>
<keyword evidence="3" id="KW-0804">Transcription</keyword>
<dbReference type="Proteomes" id="UP000463051">
    <property type="component" value="Unassembled WGS sequence"/>
</dbReference>
<feature type="domain" description="HTH iclR-type" evidence="4">
    <location>
        <begin position="22"/>
        <end position="83"/>
    </location>
</feature>
<dbReference type="GO" id="GO:0003700">
    <property type="term" value="F:DNA-binding transcription factor activity"/>
    <property type="evidence" value="ECO:0007669"/>
    <property type="project" value="TreeGrafter"/>
</dbReference>
<evidence type="ECO:0000313" key="6">
    <source>
        <dbReference type="EMBL" id="MRN52648.1"/>
    </source>
</evidence>
<gene>
    <name evidence="6" type="ORF">GJB61_06510</name>
</gene>
<dbReference type="Pfam" id="PF01614">
    <property type="entry name" value="IclR_C"/>
    <property type="match status" value="1"/>
</dbReference>
<organism evidence="6 7">
    <name type="scientific">Paenibacillus monticola</name>
    <dbReference type="NCBI Taxonomy" id="2666075"/>
    <lineage>
        <taxon>Bacteria</taxon>
        <taxon>Bacillati</taxon>
        <taxon>Bacillota</taxon>
        <taxon>Bacilli</taxon>
        <taxon>Bacillales</taxon>
        <taxon>Paenibacillaceae</taxon>
        <taxon>Paenibacillus</taxon>
    </lineage>
</organism>
<dbReference type="GO" id="GO:0045892">
    <property type="term" value="P:negative regulation of DNA-templated transcription"/>
    <property type="evidence" value="ECO:0007669"/>
    <property type="project" value="TreeGrafter"/>
</dbReference>
<dbReference type="SMART" id="SM00346">
    <property type="entry name" value="HTH_ICLR"/>
    <property type="match status" value="1"/>
</dbReference>
<dbReference type="GO" id="GO:0003677">
    <property type="term" value="F:DNA binding"/>
    <property type="evidence" value="ECO:0007669"/>
    <property type="project" value="UniProtKB-KW"/>
</dbReference>
<sequence>MKETKGESITLIEEKPSKKYNVPALDKALSIIEILAEQRNPLGVSDICKLVDIPKTSAFFILNTLEGHDYINKTEDGKYKLGTKFLTISSSILNKMDIREFAKPFMQSLMERTGFTVHMATLDHGEALFIDKLESQSFVKFSTYIGQRQLLHLSGVGKAIAAYSPLAVIEEIIKEKGLPQKTENTITSWSEFKTAMESIRKQGYAIEDEEGEIGVRCIAAPIYNDQNILVAAISITALRTELSIQDISVVGNHVKETAIQISKCLGYTKDEFPIN</sequence>
<feature type="domain" description="IclR-ED" evidence="5">
    <location>
        <begin position="84"/>
        <end position="267"/>
    </location>
</feature>
<evidence type="ECO:0000256" key="3">
    <source>
        <dbReference type="ARBA" id="ARBA00023163"/>
    </source>
</evidence>
<keyword evidence="1" id="KW-0805">Transcription regulation</keyword>